<organism evidence="1 2">
    <name type="scientific">Marinoscillum furvescens DSM 4134</name>
    <dbReference type="NCBI Taxonomy" id="1122208"/>
    <lineage>
        <taxon>Bacteria</taxon>
        <taxon>Pseudomonadati</taxon>
        <taxon>Bacteroidota</taxon>
        <taxon>Cytophagia</taxon>
        <taxon>Cytophagales</taxon>
        <taxon>Reichenbachiellaceae</taxon>
        <taxon>Marinoscillum</taxon>
    </lineage>
</organism>
<dbReference type="AlphaFoldDB" id="A0A3D9L298"/>
<reference evidence="1 2" key="1">
    <citation type="submission" date="2018-07" db="EMBL/GenBank/DDBJ databases">
        <title>Genomic Encyclopedia of Type Strains, Phase IV (KMG-IV): sequencing the most valuable type-strain genomes for metagenomic binning, comparative biology and taxonomic classification.</title>
        <authorList>
            <person name="Goeker M."/>
        </authorList>
    </citation>
    <scope>NUCLEOTIDE SEQUENCE [LARGE SCALE GENOMIC DNA]</scope>
    <source>
        <strain evidence="1 2">DSM 4134</strain>
    </source>
</reference>
<proteinExistence type="predicted"/>
<sequence length="108" mass="12471">MHLSAQSKVSIKGKQFLINGKPTYEGRNWKSYKIEGLPINSQLVQGVFDDLNPESAEQFAYHDTNHWDAQRNNAEFVCAMREWKNIVSMLLRFSQPGIYGMVIRNSLH</sequence>
<name>A0A3D9L298_MARFU</name>
<dbReference type="Proteomes" id="UP000256779">
    <property type="component" value="Unassembled WGS sequence"/>
</dbReference>
<gene>
    <name evidence="1" type="ORF">C7460_11019</name>
</gene>
<evidence type="ECO:0000313" key="1">
    <source>
        <dbReference type="EMBL" id="RED98349.1"/>
    </source>
</evidence>
<accession>A0A3D9L298</accession>
<protein>
    <submittedName>
        <fullName evidence="1">Uncharacterized protein</fullName>
    </submittedName>
</protein>
<evidence type="ECO:0000313" key="2">
    <source>
        <dbReference type="Proteomes" id="UP000256779"/>
    </source>
</evidence>
<keyword evidence="2" id="KW-1185">Reference proteome</keyword>
<dbReference type="EMBL" id="QREG01000010">
    <property type="protein sequence ID" value="RED98349.1"/>
    <property type="molecule type" value="Genomic_DNA"/>
</dbReference>
<comment type="caution">
    <text evidence="1">The sequence shown here is derived from an EMBL/GenBank/DDBJ whole genome shotgun (WGS) entry which is preliminary data.</text>
</comment>